<accession>A0A2M8F931</accession>
<dbReference type="NCBIfam" id="TIGR02436">
    <property type="entry name" value="four helix bundle protein"/>
    <property type="match status" value="1"/>
</dbReference>
<dbReference type="InterPro" id="IPR012657">
    <property type="entry name" value="23S_rRNA-intervening_sequence"/>
</dbReference>
<organism evidence="1 2">
    <name type="scientific">Candidatus Magasanikbacteria bacterium CG_4_9_14_0_2_um_filter_42_11</name>
    <dbReference type="NCBI Taxonomy" id="1974643"/>
    <lineage>
        <taxon>Bacteria</taxon>
        <taxon>Candidatus Magasanikiibacteriota</taxon>
    </lineage>
</organism>
<evidence type="ECO:0000313" key="1">
    <source>
        <dbReference type="EMBL" id="PJC52254.1"/>
    </source>
</evidence>
<dbReference type="Proteomes" id="UP000231456">
    <property type="component" value="Unassembled WGS sequence"/>
</dbReference>
<dbReference type="InterPro" id="IPR036583">
    <property type="entry name" value="23S_rRNA_IVS_sf"/>
</dbReference>
<dbReference type="Pfam" id="PF05635">
    <property type="entry name" value="23S_rRNA_IVP"/>
    <property type="match status" value="1"/>
</dbReference>
<reference evidence="2" key="1">
    <citation type="submission" date="2017-09" db="EMBL/GenBank/DDBJ databases">
        <title>Depth-based differentiation of microbial function through sediment-hosted aquifers and enrichment of novel symbionts in the deep terrestrial subsurface.</title>
        <authorList>
            <person name="Probst A.J."/>
            <person name="Ladd B."/>
            <person name="Jarett J.K."/>
            <person name="Geller-Mcgrath D.E."/>
            <person name="Sieber C.M.K."/>
            <person name="Emerson J.B."/>
            <person name="Anantharaman K."/>
            <person name="Thomas B.C."/>
            <person name="Malmstrom R."/>
            <person name="Stieglmeier M."/>
            <person name="Klingl A."/>
            <person name="Woyke T."/>
            <person name="Ryan C.M."/>
            <person name="Banfield J.F."/>
        </authorList>
    </citation>
    <scope>NUCLEOTIDE SEQUENCE [LARGE SCALE GENOMIC DNA]</scope>
</reference>
<evidence type="ECO:0000313" key="2">
    <source>
        <dbReference type="Proteomes" id="UP000231456"/>
    </source>
</evidence>
<gene>
    <name evidence="1" type="ORF">CO030_04000</name>
</gene>
<proteinExistence type="predicted"/>
<dbReference type="CDD" id="cd16377">
    <property type="entry name" value="23S_rRNA_IVP_like"/>
    <property type="match status" value="1"/>
</dbReference>
<protein>
    <submittedName>
        <fullName evidence="1">Four helix bundle protein</fullName>
    </submittedName>
</protein>
<dbReference type="PANTHER" id="PTHR38471">
    <property type="entry name" value="FOUR HELIX BUNDLE PROTEIN"/>
    <property type="match status" value="1"/>
</dbReference>
<dbReference type="AlphaFoldDB" id="A0A2M8F931"/>
<dbReference type="EMBL" id="PFRH01000124">
    <property type="protein sequence ID" value="PJC52254.1"/>
    <property type="molecule type" value="Genomic_DNA"/>
</dbReference>
<dbReference type="Gene3D" id="1.20.1440.60">
    <property type="entry name" value="23S rRNA-intervening sequence"/>
    <property type="match status" value="1"/>
</dbReference>
<name>A0A2M8F931_9BACT</name>
<dbReference type="SUPFAM" id="SSF158446">
    <property type="entry name" value="IVS-encoded protein-like"/>
    <property type="match status" value="1"/>
</dbReference>
<sequence length="117" mass="13580">MDILQKPLMQRADQLAHAVYNTLPSFPSEEKFGLVSQIRRAVISIPSNIIEGYARTKSGTFVYHLEVAYGSLMELKYQLFFSCKRGYISPKEYETCWKLMDEVGRMLWKSIDTMKSK</sequence>
<dbReference type="PANTHER" id="PTHR38471:SF2">
    <property type="entry name" value="FOUR HELIX BUNDLE PROTEIN"/>
    <property type="match status" value="1"/>
</dbReference>
<comment type="caution">
    <text evidence="1">The sequence shown here is derived from an EMBL/GenBank/DDBJ whole genome shotgun (WGS) entry which is preliminary data.</text>
</comment>